<evidence type="ECO:0000313" key="6">
    <source>
        <dbReference type="EMBL" id="OIQ92178.1"/>
    </source>
</evidence>
<accession>A0A1J5RA10</accession>
<dbReference type="PROSITE" id="PS01117">
    <property type="entry name" value="HTH_MARR_1"/>
    <property type="match status" value="1"/>
</dbReference>
<feature type="compositionally biased region" description="Low complexity" evidence="4">
    <location>
        <begin position="144"/>
        <end position="162"/>
    </location>
</feature>
<organism evidence="6">
    <name type="scientific">mine drainage metagenome</name>
    <dbReference type="NCBI Taxonomy" id="410659"/>
    <lineage>
        <taxon>unclassified sequences</taxon>
        <taxon>metagenomes</taxon>
        <taxon>ecological metagenomes</taxon>
    </lineage>
</organism>
<dbReference type="Pfam" id="PF01047">
    <property type="entry name" value="MarR"/>
    <property type="match status" value="1"/>
</dbReference>
<dbReference type="EMBL" id="MLJW01000238">
    <property type="protein sequence ID" value="OIQ92178.1"/>
    <property type="molecule type" value="Genomic_DNA"/>
</dbReference>
<sequence length="174" mass="19766">MDRLRNFGFLLKEVSRRYVLRFEQRAQEMSLTLPTCKVLAYLERNEGISQSKLADLTSIEPMAMVRILDHMEVEGLVERRPDPADRRARRLYLTPKSKPALDEIWRLAALTRSEAFAGISQAERNVFLDVLERLEGNLSRLQDPTVETAPVAPASVSAPTPADGKRRSHRPPSK</sequence>
<evidence type="ECO:0000256" key="1">
    <source>
        <dbReference type="ARBA" id="ARBA00023015"/>
    </source>
</evidence>
<evidence type="ECO:0000259" key="5">
    <source>
        <dbReference type="PROSITE" id="PS50995"/>
    </source>
</evidence>
<dbReference type="GO" id="GO:0003677">
    <property type="term" value="F:DNA binding"/>
    <property type="evidence" value="ECO:0007669"/>
    <property type="project" value="UniProtKB-KW"/>
</dbReference>
<gene>
    <name evidence="6" type="primary">slyA_11</name>
    <name evidence="6" type="ORF">GALL_258550</name>
</gene>
<name>A0A1J5RA10_9ZZZZ</name>
<keyword evidence="3" id="KW-0804">Transcription</keyword>
<keyword evidence="1" id="KW-0805">Transcription regulation</keyword>
<dbReference type="PROSITE" id="PS50995">
    <property type="entry name" value="HTH_MARR_2"/>
    <property type="match status" value="1"/>
</dbReference>
<dbReference type="GO" id="GO:0006950">
    <property type="term" value="P:response to stress"/>
    <property type="evidence" value="ECO:0007669"/>
    <property type="project" value="TreeGrafter"/>
</dbReference>
<dbReference type="InterPro" id="IPR036388">
    <property type="entry name" value="WH-like_DNA-bd_sf"/>
</dbReference>
<comment type="caution">
    <text evidence="6">The sequence shown here is derived from an EMBL/GenBank/DDBJ whole genome shotgun (WGS) entry which is preliminary data.</text>
</comment>
<proteinExistence type="predicted"/>
<dbReference type="Gene3D" id="1.10.10.10">
    <property type="entry name" value="Winged helix-like DNA-binding domain superfamily/Winged helix DNA-binding domain"/>
    <property type="match status" value="1"/>
</dbReference>
<evidence type="ECO:0000256" key="3">
    <source>
        <dbReference type="ARBA" id="ARBA00023163"/>
    </source>
</evidence>
<dbReference type="GO" id="GO:0003700">
    <property type="term" value="F:DNA-binding transcription factor activity"/>
    <property type="evidence" value="ECO:0007669"/>
    <property type="project" value="InterPro"/>
</dbReference>
<dbReference type="SUPFAM" id="SSF46785">
    <property type="entry name" value="Winged helix' DNA-binding domain"/>
    <property type="match status" value="1"/>
</dbReference>
<evidence type="ECO:0000256" key="4">
    <source>
        <dbReference type="SAM" id="MobiDB-lite"/>
    </source>
</evidence>
<dbReference type="PRINTS" id="PR00598">
    <property type="entry name" value="HTHMARR"/>
</dbReference>
<keyword evidence="2" id="KW-0238">DNA-binding</keyword>
<protein>
    <submittedName>
        <fullName evidence="6">Transcriptional regulator SlyA</fullName>
    </submittedName>
</protein>
<dbReference type="InterPro" id="IPR000835">
    <property type="entry name" value="HTH_MarR-typ"/>
</dbReference>
<dbReference type="InterPro" id="IPR036390">
    <property type="entry name" value="WH_DNA-bd_sf"/>
</dbReference>
<evidence type="ECO:0000256" key="2">
    <source>
        <dbReference type="ARBA" id="ARBA00023125"/>
    </source>
</evidence>
<dbReference type="PANTHER" id="PTHR33164">
    <property type="entry name" value="TRANSCRIPTIONAL REGULATOR, MARR FAMILY"/>
    <property type="match status" value="1"/>
</dbReference>
<dbReference type="InterPro" id="IPR039422">
    <property type="entry name" value="MarR/SlyA-like"/>
</dbReference>
<reference evidence="6" key="1">
    <citation type="submission" date="2016-10" db="EMBL/GenBank/DDBJ databases">
        <title>Sequence of Gallionella enrichment culture.</title>
        <authorList>
            <person name="Poehlein A."/>
            <person name="Muehling M."/>
            <person name="Daniel R."/>
        </authorList>
    </citation>
    <scope>NUCLEOTIDE SEQUENCE</scope>
</reference>
<feature type="domain" description="HTH marR-type" evidence="5">
    <location>
        <begin position="4"/>
        <end position="136"/>
    </location>
</feature>
<dbReference type="PANTHER" id="PTHR33164:SF64">
    <property type="entry name" value="TRANSCRIPTIONAL REGULATOR SLYA"/>
    <property type="match status" value="1"/>
</dbReference>
<dbReference type="AlphaFoldDB" id="A0A1J5RA10"/>
<dbReference type="InterPro" id="IPR023187">
    <property type="entry name" value="Tscrpt_reg_MarR-type_CS"/>
</dbReference>
<feature type="region of interest" description="Disordered" evidence="4">
    <location>
        <begin position="142"/>
        <end position="174"/>
    </location>
</feature>
<dbReference type="SMART" id="SM00347">
    <property type="entry name" value="HTH_MARR"/>
    <property type="match status" value="1"/>
</dbReference>